<keyword evidence="2" id="KW-1133">Transmembrane helix</keyword>
<evidence type="ECO:0000313" key="3">
    <source>
        <dbReference type="EMBL" id="CAG9325467.1"/>
    </source>
</evidence>
<proteinExistence type="predicted"/>
<feature type="transmembrane region" description="Helical" evidence="2">
    <location>
        <begin position="200"/>
        <end position="220"/>
    </location>
</feature>
<dbReference type="Proteomes" id="UP001162131">
    <property type="component" value="Unassembled WGS sequence"/>
</dbReference>
<name>A0AAU9JK93_9CILI</name>
<feature type="transmembrane region" description="Helical" evidence="2">
    <location>
        <begin position="164"/>
        <end position="188"/>
    </location>
</feature>
<keyword evidence="2" id="KW-0812">Transmembrane</keyword>
<feature type="transmembrane region" description="Helical" evidence="2">
    <location>
        <begin position="82"/>
        <end position="109"/>
    </location>
</feature>
<reference evidence="3" key="1">
    <citation type="submission" date="2021-09" db="EMBL/GenBank/DDBJ databases">
        <authorList>
            <consortium name="AG Swart"/>
            <person name="Singh M."/>
            <person name="Singh A."/>
            <person name="Seah K."/>
            <person name="Emmerich C."/>
        </authorList>
    </citation>
    <scope>NUCLEOTIDE SEQUENCE</scope>
    <source>
        <strain evidence="3">ATCC30299</strain>
    </source>
</reference>
<dbReference type="AlphaFoldDB" id="A0AAU9JK93"/>
<feature type="region of interest" description="Disordered" evidence="1">
    <location>
        <begin position="1"/>
        <end position="54"/>
    </location>
</feature>
<accession>A0AAU9JK93</accession>
<sequence length="283" mass="32028">MSQDIFKVDENGHGHQDSLRGSSKEIEERSNSRSSHVSIENGDQNHEDVNVEFEPDQEEIAKITRKSEMDPNYILHMVPLYCWWYGVLFLLFITMCLILGCMGTSRWIYQGKDDTKWRGGMLKCGGCSGPWEDNYYSTIATECCDDNDYTGFCTTFKHLRDAGIGFAVFEAVTLALLTCWLLKVYILIRGFYFLSDKVSIIIASSTLASHTIALGIWYGVTEAGFSSCDDITTIADDYDICASHGPILIIVNELLFAIILGIFILLLKKRYQAKEIKRDIELT</sequence>
<feature type="compositionally biased region" description="Polar residues" evidence="1">
    <location>
        <begin position="32"/>
        <end position="42"/>
    </location>
</feature>
<organism evidence="3 4">
    <name type="scientific">Blepharisma stoltei</name>
    <dbReference type="NCBI Taxonomy" id="1481888"/>
    <lineage>
        <taxon>Eukaryota</taxon>
        <taxon>Sar</taxon>
        <taxon>Alveolata</taxon>
        <taxon>Ciliophora</taxon>
        <taxon>Postciliodesmatophora</taxon>
        <taxon>Heterotrichea</taxon>
        <taxon>Heterotrichida</taxon>
        <taxon>Blepharismidae</taxon>
        <taxon>Blepharisma</taxon>
    </lineage>
</organism>
<evidence type="ECO:0000313" key="4">
    <source>
        <dbReference type="Proteomes" id="UP001162131"/>
    </source>
</evidence>
<evidence type="ECO:0000256" key="1">
    <source>
        <dbReference type="SAM" id="MobiDB-lite"/>
    </source>
</evidence>
<feature type="compositionally biased region" description="Basic and acidic residues" evidence="1">
    <location>
        <begin position="1"/>
        <end position="31"/>
    </location>
</feature>
<keyword evidence="4" id="KW-1185">Reference proteome</keyword>
<dbReference type="EMBL" id="CAJZBQ010000038">
    <property type="protein sequence ID" value="CAG9325467.1"/>
    <property type="molecule type" value="Genomic_DNA"/>
</dbReference>
<keyword evidence="2" id="KW-0472">Membrane</keyword>
<feature type="transmembrane region" description="Helical" evidence="2">
    <location>
        <begin position="247"/>
        <end position="267"/>
    </location>
</feature>
<comment type="caution">
    <text evidence="3">The sequence shown here is derived from an EMBL/GenBank/DDBJ whole genome shotgun (WGS) entry which is preliminary data.</text>
</comment>
<protein>
    <submittedName>
        <fullName evidence="3">Uncharacterized protein</fullName>
    </submittedName>
</protein>
<evidence type="ECO:0000256" key="2">
    <source>
        <dbReference type="SAM" id="Phobius"/>
    </source>
</evidence>
<gene>
    <name evidence="3" type="ORF">BSTOLATCC_MIC38721</name>
</gene>